<dbReference type="Proteomes" id="UP000623129">
    <property type="component" value="Unassembled WGS sequence"/>
</dbReference>
<sequence length="81" mass="9020">MTCPFETRTRVPVYPGIPGLGYGYPGHRARADRVRAAPHGFTIYRHLLTHNTFIFLQLVKVTDRAAIVTADAETRVVKPSA</sequence>
<dbReference type="EMBL" id="SWLB01000006">
    <property type="protein sequence ID" value="KAF3337841.1"/>
    <property type="molecule type" value="Genomic_DNA"/>
</dbReference>
<proteinExistence type="predicted"/>
<gene>
    <name evidence="1" type="ORF">FCM35_KLT18428</name>
</gene>
<evidence type="ECO:0000313" key="2">
    <source>
        <dbReference type="Proteomes" id="UP000623129"/>
    </source>
</evidence>
<reference evidence="1" key="1">
    <citation type="submission" date="2020-01" db="EMBL/GenBank/DDBJ databases">
        <title>Genome sequence of Kobresia littledalei, the first chromosome-level genome in the family Cyperaceae.</title>
        <authorList>
            <person name="Qu G."/>
        </authorList>
    </citation>
    <scope>NUCLEOTIDE SEQUENCE</scope>
    <source>
        <strain evidence="1">C.B.Clarke</strain>
        <tissue evidence="1">Leaf</tissue>
    </source>
</reference>
<comment type="caution">
    <text evidence="1">The sequence shown here is derived from an EMBL/GenBank/DDBJ whole genome shotgun (WGS) entry which is preliminary data.</text>
</comment>
<dbReference type="AlphaFoldDB" id="A0A833VGH6"/>
<evidence type="ECO:0000313" key="1">
    <source>
        <dbReference type="EMBL" id="KAF3337841.1"/>
    </source>
</evidence>
<accession>A0A833VGH6</accession>
<name>A0A833VGH6_9POAL</name>
<keyword evidence="2" id="KW-1185">Reference proteome</keyword>
<organism evidence="1 2">
    <name type="scientific">Carex littledalei</name>
    <dbReference type="NCBI Taxonomy" id="544730"/>
    <lineage>
        <taxon>Eukaryota</taxon>
        <taxon>Viridiplantae</taxon>
        <taxon>Streptophyta</taxon>
        <taxon>Embryophyta</taxon>
        <taxon>Tracheophyta</taxon>
        <taxon>Spermatophyta</taxon>
        <taxon>Magnoliopsida</taxon>
        <taxon>Liliopsida</taxon>
        <taxon>Poales</taxon>
        <taxon>Cyperaceae</taxon>
        <taxon>Cyperoideae</taxon>
        <taxon>Cariceae</taxon>
        <taxon>Carex</taxon>
        <taxon>Carex subgen. Euthyceras</taxon>
    </lineage>
</organism>
<protein>
    <submittedName>
        <fullName evidence="1">Uncharacterized protein</fullName>
    </submittedName>
</protein>